<evidence type="ECO:0000313" key="2">
    <source>
        <dbReference type="Proteomes" id="UP000181897"/>
    </source>
</evidence>
<reference evidence="1 2" key="1">
    <citation type="submission" date="2016-11" db="EMBL/GenBank/DDBJ databases">
        <title>Complete genome sequence of Sulfitobacter sp. AM1-D1, a toxic bacteria associated with marine dinoflagellate Alexandrium minutum in East China Sea.</title>
        <authorList>
            <person name="Yang Q."/>
            <person name="Zhang X."/>
            <person name="Tian X."/>
        </authorList>
    </citation>
    <scope>NUCLEOTIDE SEQUENCE [LARGE SCALE GENOMIC DNA]</scope>
    <source>
        <strain evidence="1 2">AM1-D1</strain>
    </source>
</reference>
<dbReference type="STRING" id="1917485.BOO69_00755"/>
<dbReference type="Proteomes" id="UP000181897">
    <property type="component" value="Chromosome"/>
</dbReference>
<name>A0A1J0WCR2_9RHOB</name>
<dbReference type="KEGG" id="suam:BOO69_00755"/>
<gene>
    <name evidence="1" type="ORF">BOO69_00755</name>
</gene>
<accession>A0A1J0WCR2</accession>
<keyword evidence="2" id="KW-1185">Reference proteome</keyword>
<evidence type="ECO:0000313" key="1">
    <source>
        <dbReference type="EMBL" id="APE42101.1"/>
    </source>
</evidence>
<sequence length="101" mass="11129">MTVTRAVVVTTMMQKPIQRTASSTSVISWNFGAMFVRNSAKLRCVRKRTLKAHPNQAITMNSSGGIVVDQATWPCHAAGIHQISEANRWITPTKMISAMTI</sequence>
<proteinExistence type="predicted"/>
<organism evidence="1 2">
    <name type="scientific">Sulfitobacter alexandrii</name>
    <dbReference type="NCBI Taxonomy" id="1917485"/>
    <lineage>
        <taxon>Bacteria</taxon>
        <taxon>Pseudomonadati</taxon>
        <taxon>Pseudomonadota</taxon>
        <taxon>Alphaproteobacteria</taxon>
        <taxon>Rhodobacterales</taxon>
        <taxon>Roseobacteraceae</taxon>
        <taxon>Sulfitobacter</taxon>
    </lineage>
</organism>
<dbReference type="EMBL" id="CP018076">
    <property type="protein sequence ID" value="APE42101.1"/>
    <property type="molecule type" value="Genomic_DNA"/>
</dbReference>
<protein>
    <submittedName>
        <fullName evidence="1">Uncharacterized protein</fullName>
    </submittedName>
</protein>
<dbReference type="AlphaFoldDB" id="A0A1J0WCR2"/>